<evidence type="ECO:0000256" key="1">
    <source>
        <dbReference type="SAM" id="MobiDB-lite"/>
    </source>
</evidence>
<dbReference type="Proteomes" id="UP000275480">
    <property type="component" value="Unassembled WGS sequence"/>
</dbReference>
<dbReference type="Proteomes" id="UP000325434">
    <property type="component" value="Unassembled WGS sequence"/>
</dbReference>
<dbReference type="VEuPathDB" id="FungiDB:F9C07_2107045"/>
<protein>
    <submittedName>
        <fullName evidence="2">Uncharacterized protein</fullName>
    </submittedName>
</protein>
<reference evidence="3 4" key="1">
    <citation type="submission" date="2018-07" db="EMBL/GenBank/DDBJ databases">
        <title>Identification of spontaneous genetic mutation associated with occurrence of a yellow conidial color mutant of Aspergillus flavus.</title>
        <authorList>
            <person name="Chang P.-K."/>
            <person name="Mack B.M."/>
            <person name="Scharfenstein L."/>
            <person name="Gilbert M.K."/>
        </authorList>
    </citation>
    <scope>NUCLEOTIDE SEQUENCE [LARGE SCALE GENOMIC DNA]</scope>
    <source>
        <strain evidence="3 4">CA14</strain>
    </source>
</reference>
<accession>A0A3M7JFL8</accession>
<evidence type="ECO:0000313" key="3">
    <source>
        <dbReference type="EMBL" id="RMZ37073.1"/>
    </source>
</evidence>
<feature type="region of interest" description="Disordered" evidence="1">
    <location>
        <begin position="1"/>
        <end position="34"/>
    </location>
</feature>
<dbReference type="VEuPathDB" id="FungiDB:AFLA_011702"/>
<reference evidence="2" key="2">
    <citation type="submission" date="2019-04" db="EMBL/GenBank/DDBJ databases">
        <title>Friends and foes A comparative genomics study of 23 Aspergillus species from section Flavi.</title>
        <authorList>
            <consortium name="DOE Joint Genome Institute"/>
            <person name="Kjaerbolling I."/>
            <person name="Vesth T."/>
            <person name="Frisvad J.C."/>
            <person name="Nybo J.L."/>
            <person name="Theobald S."/>
            <person name="Kildgaard S."/>
            <person name="Isbrandt T."/>
            <person name="Kuo A."/>
            <person name="Sato A."/>
            <person name="Lyhne E.K."/>
            <person name="Kogle M.E."/>
            <person name="Wiebenga A."/>
            <person name="Kun R.S."/>
            <person name="Lubbers R.J."/>
            <person name="Makela M.R."/>
            <person name="Barry K."/>
            <person name="Chovatia M."/>
            <person name="Clum A."/>
            <person name="Daum C."/>
            <person name="Haridas S."/>
            <person name="He G."/>
            <person name="LaButti K."/>
            <person name="Lipzen A."/>
            <person name="Mondo S."/>
            <person name="Riley R."/>
            <person name="Salamov A."/>
            <person name="Simmons B.A."/>
            <person name="Magnuson J.K."/>
            <person name="Henrissat B."/>
            <person name="Mortensen U.H."/>
            <person name="Larsen T.O."/>
            <person name="Devries R.P."/>
            <person name="Grigoriev I.V."/>
            <person name="Machida M."/>
            <person name="Baker S.E."/>
            <person name="Andersen M.R."/>
        </authorList>
    </citation>
    <scope>NUCLEOTIDE SEQUENCE [LARGE SCALE GENOMIC DNA]</scope>
    <source>
        <strain evidence="2">CBS 121.62</strain>
    </source>
</reference>
<name>A0A3M7JFL8_ASPFL</name>
<feature type="region of interest" description="Disordered" evidence="1">
    <location>
        <begin position="210"/>
        <end position="249"/>
    </location>
</feature>
<dbReference type="EMBL" id="ML734552">
    <property type="protein sequence ID" value="KAB8253176.1"/>
    <property type="molecule type" value="Genomic_DNA"/>
</dbReference>
<sequence>MTQHLSDITTCHQTGAKHPVYDSPSDREPDRPIKKRQIRGRTMLKSGDCRRKKIKGDNRSIYQSCPSNRRGWCKKTVGVCRRRTTRGPCPSTVLTESEGQKSDRTTKEELSKRLDRLERRLHFMFPELFPDPDRDEVTLIDSGDDSVTVCSENDSYPVACKAAAIVNRWLAQSANFSDKIPIQPNLALAQNCLAEVTDTCSVGDIAPSFQASSSPLSSPLSSGGDDRNQRRHHDRNAIAEGPFWRLPRP</sequence>
<evidence type="ECO:0000313" key="4">
    <source>
        <dbReference type="Proteomes" id="UP000275480"/>
    </source>
</evidence>
<dbReference type="EMBL" id="QQZZ01000181">
    <property type="protein sequence ID" value="RMZ37073.1"/>
    <property type="molecule type" value="Genomic_DNA"/>
</dbReference>
<dbReference type="AlphaFoldDB" id="A0A3M7JFL8"/>
<evidence type="ECO:0000313" key="2">
    <source>
        <dbReference type="EMBL" id="KAB8253176.1"/>
    </source>
</evidence>
<feature type="compositionally biased region" description="Low complexity" evidence="1">
    <location>
        <begin position="212"/>
        <end position="222"/>
    </location>
</feature>
<gene>
    <name evidence="2" type="ORF">BDV35DRAFT_386740</name>
    <name evidence="3" type="ORF">CA14_006318</name>
</gene>
<organism evidence="2">
    <name type="scientific">Aspergillus flavus</name>
    <dbReference type="NCBI Taxonomy" id="5059"/>
    <lineage>
        <taxon>Eukaryota</taxon>
        <taxon>Fungi</taxon>
        <taxon>Dikarya</taxon>
        <taxon>Ascomycota</taxon>
        <taxon>Pezizomycotina</taxon>
        <taxon>Eurotiomycetes</taxon>
        <taxon>Eurotiomycetidae</taxon>
        <taxon>Eurotiales</taxon>
        <taxon>Aspergillaceae</taxon>
        <taxon>Aspergillus</taxon>
        <taxon>Aspergillus subgen. Circumdati</taxon>
    </lineage>
</organism>
<proteinExistence type="predicted"/>
<feature type="compositionally biased region" description="Polar residues" evidence="1">
    <location>
        <begin position="1"/>
        <end position="13"/>
    </location>
</feature>